<evidence type="ECO:0000256" key="2">
    <source>
        <dbReference type="SAM" id="Phobius"/>
    </source>
</evidence>
<feature type="transmembrane region" description="Helical" evidence="2">
    <location>
        <begin position="7"/>
        <end position="25"/>
    </location>
</feature>
<reference evidence="3 4" key="1">
    <citation type="submission" date="2017-08" db="EMBL/GenBank/DDBJ databases">
        <title>Infants hospitalized years apart are colonized by the same room-sourced microbial strains.</title>
        <authorList>
            <person name="Brooks B."/>
            <person name="Olm M.R."/>
            <person name="Firek B.A."/>
            <person name="Baker R."/>
            <person name="Thomas B.C."/>
            <person name="Morowitz M.J."/>
            <person name="Banfield J.F."/>
        </authorList>
    </citation>
    <scope>NUCLEOTIDE SEQUENCE [LARGE SCALE GENOMIC DNA]</scope>
    <source>
        <strain evidence="3">S2_003_000_R2_14</strain>
    </source>
</reference>
<proteinExistence type="predicted"/>
<organism evidence="3 4">
    <name type="scientific">Archangium gephyra</name>
    <dbReference type="NCBI Taxonomy" id="48"/>
    <lineage>
        <taxon>Bacteria</taxon>
        <taxon>Pseudomonadati</taxon>
        <taxon>Myxococcota</taxon>
        <taxon>Myxococcia</taxon>
        <taxon>Myxococcales</taxon>
        <taxon>Cystobacterineae</taxon>
        <taxon>Archangiaceae</taxon>
        <taxon>Archangium</taxon>
    </lineage>
</organism>
<evidence type="ECO:0000313" key="4">
    <source>
        <dbReference type="Proteomes" id="UP000249061"/>
    </source>
</evidence>
<feature type="transmembrane region" description="Helical" evidence="2">
    <location>
        <begin position="31"/>
        <end position="51"/>
    </location>
</feature>
<accession>A0A2W5TG38</accession>
<dbReference type="SUPFAM" id="SSF48452">
    <property type="entry name" value="TPR-like"/>
    <property type="match status" value="1"/>
</dbReference>
<keyword evidence="2" id="KW-1133">Transmembrane helix</keyword>
<dbReference type="InterPro" id="IPR011990">
    <property type="entry name" value="TPR-like_helical_dom_sf"/>
</dbReference>
<dbReference type="Gene3D" id="1.25.40.10">
    <property type="entry name" value="Tetratricopeptide repeat domain"/>
    <property type="match status" value="1"/>
</dbReference>
<dbReference type="Proteomes" id="UP000249061">
    <property type="component" value="Unassembled WGS sequence"/>
</dbReference>
<comment type="caution">
    <text evidence="3">The sequence shown here is derived from an EMBL/GenBank/DDBJ whole genome shotgun (WGS) entry which is preliminary data.</text>
</comment>
<dbReference type="EMBL" id="QFQP01000007">
    <property type="protein sequence ID" value="PZR14499.1"/>
    <property type="molecule type" value="Genomic_DNA"/>
</dbReference>
<dbReference type="InterPro" id="IPR019734">
    <property type="entry name" value="TPR_rpt"/>
</dbReference>
<evidence type="ECO:0000313" key="3">
    <source>
        <dbReference type="EMBL" id="PZR14499.1"/>
    </source>
</evidence>
<dbReference type="AlphaFoldDB" id="A0A2W5TG38"/>
<name>A0A2W5TG38_9BACT</name>
<keyword evidence="1" id="KW-0802">TPR repeat</keyword>
<gene>
    <name evidence="3" type="ORF">DI536_10615</name>
</gene>
<keyword evidence="2" id="KW-0812">Transmembrane</keyword>
<feature type="repeat" description="TPR" evidence="1">
    <location>
        <begin position="99"/>
        <end position="132"/>
    </location>
</feature>
<dbReference type="PROSITE" id="PS50005">
    <property type="entry name" value="TPR"/>
    <property type="match status" value="1"/>
</dbReference>
<keyword evidence="2" id="KW-0472">Membrane</keyword>
<sequence>MTRPTRNRLLAVVLVVVTVLVLRRLPDEATWLVGGAGGAVMALALWVTAPFRKARGLMREKKFDEAATELAAFELSLADGWRKWLAGLAVGLYTTNAIAASRNTLGAVRLEQGRLEDATTHFDAAIALDPLYAMPWANRAVLAAMKGDRAAAMEAKDTARALGFGSKTLDAVLHDKLTARSP</sequence>
<protein>
    <submittedName>
        <fullName evidence="3">Uncharacterized protein</fullName>
    </submittedName>
</protein>
<evidence type="ECO:0000256" key="1">
    <source>
        <dbReference type="PROSITE-ProRule" id="PRU00339"/>
    </source>
</evidence>